<feature type="chain" id="PRO_5040787929" evidence="1">
    <location>
        <begin position="25"/>
        <end position="359"/>
    </location>
</feature>
<dbReference type="Proteomes" id="UP001139286">
    <property type="component" value="Unassembled WGS sequence"/>
</dbReference>
<accession>A0A9X1I7Q6</accession>
<dbReference type="Gene3D" id="3.40.710.10">
    <property type="entry name" value="DD-peptidase/beta-lactamase superfamily"/>
    <property type="match status" value="1"/>
</dbReference>
<name>A0A9X1I7Q6_9FLAO</name>
<evidence type="ECO:0000256" key="1">
    <source>
        <dbReference type="SAM" id="SignalP"/>
    </source>
</evidence>
<feature type="domain" description="Beta-lactamase-related" evidence="2">
    <location>
        <begin position="39"/>
        <end position="344"/>
    </location>
</feature>
<protein>
    <submittedName>
        <fullName evidence="3">Beta-lactamase family protein</fullName>
    </submittedName>
</protein>
<reference evidence="3" key="1">
    <citation type="submission" date="2021-10" db="EMBL/GenBank/DDBJ databases">
        <title>Tamlana sargassums sp. nov., and Tamlana laminarinivorans sp. nov., two new bacteria isolated from the brown alga.</title>
        <authorList>
            <person name="Li J."/>
        </authorList>
    </citation>
    <scope>NUCLEOTIDE SEQUENCE</scope>
    <source>
        <strain evidence="3">62-3</strain>
    </source>
</reference>
<dbReference type="InterPro" id="IPR001466">
    <property type="entry name" value="Beta-lactam-related"/>
</dbReference>
<keyword evidence="4" id="KW-1185">Reference proteome</keyword>
<organism evidence="3 4">
    <name type="scientific">Neotamlana sargassicola</name>
    <dbReference type="NCBI Taxonomy" id="2883125"/>
    <lineage>
        <taxon>Bacteria</taxon>
        <taxon>Pseudomonadati</taxon>
        <taxon>Bacteroidota</taxon>
        <taxon>Flavobacteriia</taxon>
        <taxon>Flavobacteriales</taxon>
        <taxon>Flavobacteriaceae</taxon>
        <taxon>Neotamlana</taxon>
    </lineage>
</organism>
<evidence type="ECO:0000313" key="4">
    <source>
        <dbReference type="Proteomes" id="UP001139286"/>
    </source>
</evidence>
<dbReference type="EMBL" id="JAJAPX010000004">
    <property type="protein sequence ID" value="MCB4808873.1"/>
    <property type="molecule type" value="Genomic_DNA"/>
</dbReference>
<dbReference type="GO" id="GO:0008233">
    <property type="term" value="F:peptidase activity"/>
    <property type="evidence" value="ECO:0007669"/>
    <property type="project" value="TreeGrafter"/>
</dbReference>
<sequence length="359" mass="39737">MKKIAILALLYTLVWGSSCKSSVATIKANPETPKDFATNFLINERIPGMAITVAKHGDIIWSEGFGYANIAKKIKVKPDETQFRIASISKPISAVCMATLIDAKLIDLDSSIYAYLPTYPKKKYDFTIRQVGGHTAGIRHYKNDEFLLNEPLTITQGIDIFKNDTLLFKPQSNYKYSTYGWNLLSEVTQTVAKTPFDTYTKNVIFSPLKMLNTSLDYCNTDIPNRTLFYRKNENGKIEFGSPVCNEFKAAGGGFISTSEDLIKFGNEIIHPTLISETVLNELLTPQILDSGKNTHYGVGFSVGLSKNKTPRFGHSGGGVGASTLLLIYPEEEVVISIVTNLSNVPVYDLGNQLEALFIN</sequence>
<proteinExistence type="predicted"/>
<dbReference type="GO" id="GO:0006508">
    <property type="term" value="P:proteolysis"/>
    <property type="evidence" value="ECO:0007669"/>
    <property type="project" value="TreeGrafter"/>
</dbReference>
<dbReference type="InterPro" id="IPR052794">
    <property type="entry name" value="Mito_Ser_Protease_LACTB"/>
</dbReference>
<feature type="signal peptide" evidence="1">
    <location>
        <begin position="1"/>
        <end position="24"/>
    </location>
</feature>
<gene>
    <name evidence="3" type="ORF">LG651_11480</name>
</gene>
<dbReference type="AlphaFoldDB" id="A0A9X1I7Q6"/>
<comment type="caution">
    <text evidence="3">The sequence shown here is derived from an EMBL/GenBank/DDBJ whole genome shotgun (WGS) entry which is preliminary data.</text>
</comment>
<dbReference type="RefSeq" id="WP_226696268.1">
    <property type="nucleotide sequence ID" value="NZ_JAJAPX010000004.1"/>
</dbReference>
<dbReference type="PROSITE" id="PS51257">
    <property type="entry name" value="PROKAR_LIPOPROTEIN"/>
    <property type="match status" value="1"/>
</dbReference>
<dbReference type="InterPro" id="IPR012338">
    <property type="entry name" value="Beta-lactam/transpept-like"/>
</dbReference>
<evidence type="ECO:0000259" key="2">
    <source>
        <dbReference type="Pfam" id="PF00144"/>
    </source>
</evidence>
<dbReference type="PANTHER" id="PTHR46520:SF1">
    <property type="entry name" value="SERINE BETA-LACTAMASE-LIKE PROTEIN LACTB, MITOCHONDRIAL"/>
    <property type="match status" value="1"/>
</dbReference>
<dbReference type="GO" id="GO:0019216">
    <property type="term" value="P:regulation of lipid metabolic process"/>
    <property type="evidence" value="ECO:0007669"/>
    <property type="project" value="TreeGrafter"/>
</dbReference>
<evidence type="ECO:0000313" key="3">
    <source>
        <dbReference type="EMBL" id="MCB4808873.1"/>
    </source>
</evidence>
<dbReference type="SUPFAM" id="SSF56601">
    <property type="entry name" value="beta-lactamase/transpeptidase-like"/>
    <property type="match status" value="1"/>
</dbReference>
<dbReference type="PANTHER" id="PTHR46520">
    <property type="entry name" value="SERINE BETA-LACTAMASE-LIKE PROTEIN LACTB, MITOCHONDRIAL"/>
    <property type="match status" value="1"/>
</dbReference>
<keyword evidence="1" id="KW-0732">Signal</keyword>
<dbReference type="Pfam" id="PF00144">
    <property type="entry name" value="Beta-lactamase"/>
    <property type="match status" value="1"/>
</dbReference>